<sequence length="125" mass="13924">MPPFSLLVPMPGLPWYLLPLWPLIFWRIQRLKAWFRATGHPGAQMLWGVMWNGRVVLIRLSDDMSVQRSCRYRAPVSDRLGLALTDTQPRCPGCTPGTVSVWLGHASGDPGLRRAYGLAGAVPDT</sequence>
<dbReference type="OrthoDB" id="7620582at2"/>
<reference evidence="2 3" key="1">
    <citation type="journal article" date="2014" name="Antonie Van Leeuwenhoek">
        <title>Hyphomonas beringensis sp. nov. and Hyphomonas chukchiensis sp. nov., isolated from surface seawater of the Bering Sea and Chukchi Sea.</title>
        <authorList>
            <person name="Li C."/>
            <person name="Lai Q."/>
            <person name="Li G."/>
            <person name="Dong C."/>
            <person name="Wang J."/>
            <person name="Liao Y."/>
            <person name="Shao Z."/>
        </authorList>
    </citation>
    <scope>NUCLEOTIDE SEQUENCE [LARGE SCALE GENOMIC DNA]</scope>
    <source>
        <strain evidence="2 3">MHS-2</strain>
    </source>
</reference>
<evidence type="ECO:0000256" key="1">
    <source>
        <dbReference type="SAM" id="Phobius"/>
    </source>
</evidence>
<dbReference type="EMBL" id="ARYK01000010">
    <property type="protein sequence ID" value="KCZ88321.1"/>
    <property type="molecule type" value="Genomic_DNA"/>
</dbReference>
<evidence type="ECO:0000313" key="2">
    <source>
        <dbReference type="EMBL" id="KCZ88321.1"/>
    </source>
</evidence>
<feature type="transmembrane region" description="Helical" evidence="1">
    <location>
        <begin position="6"/>
        <end position="26"/>
    </location>
</feature>
<dbReference type="PATRIC" id="fig|1280950.3.peg.3153"/>
<keyword evidence="3" id="KW-1185">Reference proteome</keyword>
<dbReference type="AlphaFoldDB" id="A0A059FCQ0"/>
<keyword evidence="1" id="KW-0812">Transmembrane</keyword>
<comment type="caution">
    <text evidence="2">The sequence shown here is derived from an EMBL/GenBank/DDBJ whole genome shotgun (WGS) entry which is preliminary data.</text>
</comment>
<proteinExistence type="predicted"/>
<dbReference type="RefSeq" id="WP_156945774.1">
    <property type="nucleotide sequence ID" value="NZ_ARYK01000010.1"/>
</dbReference>
<keyword evidence="1" id="KW-0472">Membrane</keyword>
<keyword evidence="1" id="KW-1133">Transmembrane helix</keyword>
<organism evidence="2 3">
    <name type="scientific">Hyphomonas johnsonii MHS-2</name>
    <dbReference type="NCBI Taxonomy" id="1280950"/>
    <lineage>
        <taxon>Bacteria</taxon>
        <taxon>Pseudomonadati</taxon>
        <taxon>Pseudomonadota</taxon>
        <taxon>Alphaproteobacteria</taxon>
        <taxon>Hyphomonadales</taxon>
        <taxon>Hyphomonadaceae</taxon>
        <taxon>Hyphomonas</taxon>
    </lineage>
</organism>
<evidence type="ECO:0000313" key="3">
    <source>
        <dbReference type="Proteomes" id="UP000025171"/>
    </source>
</evidence>
<protein>
    <submittedName>
        <fullName evidence="2">Uncharacterized protein</fullName>
    </submittedName>
</protein>
<gene>
    <name evidence="2" type="ORF">HJO_15703</name>
</gene>
<accession>A0A059FCQ0</accession>
<name>A0A059FCQ0_9PROT</name>
<dbReference type="Proteomes" id="UP000025171">
    <property type="component" value="Unassembled WGS sequence"/>
</dbReference>